<keyword evidence="11" id="KW-0446">Lipid-binding</keyword>
<dbReference type="GO" id="GO:0005789">
    <property type="term" value="C:endoplasmic reticulum membrane"/>
    <property type="evidence" value="ECO:0007669"/>
    <property type="project" value="UniProtKB-SubCell"/>
</dbReference>
<evidence type="ECO:0000256" key="11">
    <source>
        <dbReference type="ARBA" id="ARBA00023121"/>
    </source>
</evidence>
<evidence type="ECO:0000259" key="15">
    <source>
        <dbReference type="PROSITE" id="PS51847"/>
    </source>
</evidence>
<feature type="domain" description="C2" evidence="14">
    <location>
        <begin position="775"/>
        <end position="889"/>
    </location>
</feature>
<feature type="compositionally biased region" description="Basic and acidic residues" evidence="13">
    <location>
        <begin position="50"/>
        <end position="64"/>
    </location>
</feature>
<evidence type="ECO:0000256" key="3">
    <source>
        <dbReference type="ARBA" id="ARBA00022553"/>
    </source>
</evidence>
<dbReference type="InterPro" id="IPR031468">
    <property type="entry name" value="SMP_LBD"/>
</dbReference>
<evidence type="ECO:0000259" key="14">
    <source>
        <dbReference type="PROSITE" id="PS50004"/>
    </source>
</evidence>
<evidence type="ECO:0000313" key="16">
    <source>
        <dbReference type="EMBL" id="CAI4035412.1"/>
    </source>
</evidence>
<dbReference type="InterPro" id="IPR037765">
    <property type="entry name" value="C2B_Tricalbin"/>
</dbReference>
<protein>
    <recommendedName>
        <fullName evidence="18">Tricalbin-3</fullName>
    </recommendedName>
</protein>
<dbReference type="Pfam" id="PF25669">
    <property type="entry name" value="SMP_MUG190-like"/>
    <property type="match status" value="1"/>
</dbReference>
<name>A0AA35IR71_SACMI</name>
<dbReference type="PROSITE" id="PS51847">
    <property type="entry name" value="SMP"/>
    <property type="match status" value="1"/>
</dbReference>
<evidence type="ECO:0000256" key="10">
    <source>
        <dbReference type="ARBA" id="ARBA00023055"/>
    </source>
</evidence>
<dbReference type="PANTHER" id="PTHR46980">
    <property type="entry name" value="TRICALBIN-1-RELATED"/>
    <property type="match status" value="1"/>
</dbReference>
<dbReference type="InterPro" id="IPR017147">
    <property type="entry name" value="Tricalbin"/>
</dbReference>
<dbReference type="PROSITE" id="PS50004">
    <property type="entry name" value="C2"/>
    <property type="match status" value="5"/>
</dbReference>
<feature type="region of interest" description="Disordered" evidence="13">
    <location>
        <begin position="1"/>
        <end position="88"/>
    </location>
</feature>
<feature type="region of interest" description="Disordered" evidence="13">
    <location>
        <begin position="1296"/>
        <end position="1401"/>
    </location>
</feature>
<evidence type="ECO:0000256" key="7">
    <source>
        <dbReference type="ARBA" id="ARBA00022824"/>
    </source>
</evidence>
<dbReference type="RefSeq" id="XP_056078532.1">
    <property type="nucleotide sequence ID" value="XM_056224633.1"/>
</dbReference>
<dbReference type="InterPro" id="IPR037761">
    <property type="entry name" value="C2A_Tricalbin"/>
</dbReference>
<evidence type="ECO:0000256" key="12">
    <source>
        <dbReference type="ARBA" id="ARBA00023136"/>
    </source>
</evidence>
<comment type="subcellular location">
    <subcellularLocation>
        <location evidence="1">Endoplasmic reticulum membrane</location>
    </subcellularLocation>
</comment>
<dbReference type="SUPFAM" id="SSF49562">
    <property type="entry name" value="C2 domain (Calcium/lipid-binding domain, CaLB)"/>
    <property type="match status" value="5"/>
</dbReference>
<dbReference type="CDD" id="cd04052">
    <property type="entry name" value="C2B_Tricalbin-like"/>
    <property type="match status" value="1"/>
</dbReference>
<gene>
    <name evidence="16" type="primary">SMKI13G0600</name>
    <name evidence="16" type="ORF">SMKI_13G0600</name>
</gene>
<feature type="compositionally biased region" description="Polar residues" evidence="13">
    <location>
        <begin position="1310"/>
        <end position="1320"/>
    </location>
</feature>
<reference evidence="16" key="1">
    <citation type="submission" date="2022-10" db="EMBL/GenBank/DDBJ databases">
        <authorList>
            <person name="Byrne P K."/>
        </authorList>
    </citation>
    <scope>NUCLEOTIDE SEQUENCE</scope>
    <source>
        <strain evidence="16">IFO1815</strain>
    </source>
</reference>
<dbReference type="InterPro" id="IPR035892">
    <property type="entry name" value="C2_domain_sf"/>
</dbReference>
<sequence>MTGIEAQVHPPPDSTLFHEEEKKKVGGNLPQKVINQQERGSDHSSSGHHQYHELINHDTGDKKTSGSIRDASKGQVGSNSGLGGKQQSPKDIFIASSAQNTSQLPGPNPQGSVGTVPLEDLHPKEFRSAPSRKSNKFDTSITKPGILDNLGKLDEKEIKGKLHPDSDDKLFPWQNVGEFHASGKGSPNTKMSKVIKAYILENFYNDWYCNIATVLGTCFFSWLFAYIGFSWWSLIFIFLGTATVYNAEYTRFNRNIRDDLKRVTVEETLSNRVESTTWLNSFLSKFWVIYMPVLSQQVKDNVNPQLAGVAPGYGIDALAIDEFTLGSKAPTIKGIKSYTKTGKNTVEMDWSFAFTPSDVSDMTATEAREKINPKISLGVTLGKSFVSKTMPILVEDINVAGKMRIKVEFGKAFPNIKIVSLQLLEPPLIDFALKPIGGDTLGLDVMSFLPGLKSFVKNIINSNIGPMLFPPNHLDINVEDIMAAQSKEAIGVLAVTIASADSLKGSDFITNTVDPYIVMTTEDAVPGTDEEVRTSIKSNVKNPRWNETKYLLLNSLEQKLNLKCFDFNDVRKDTVIGDLQIDLADLLQNPVLENQTADLRSGTKPKGILHYSLHWFPVKEDKSDEKAKGGNENENEDAIGEEEDEDEGSSQTDVGIAKITLQKVKYLDTASSMTGSLSPCAELFIDGQKVKSYRTLRRINEPSWNETIEVLVPSKSNSKFVLKIFDDRINGKELICEYSSSLDDIMNTLDATLEFVKGSPQGDIYLDVSWKSIEMTGAFAVANSVSEPIGCIKLDVKDAIIKGDLSGVGDVDPYYTISLNRRVLYKSIYHSDTDHPIFDNSTYVPIFSPNQTLSVEFHDYQKIGKDRFIGSVQIPLSDVFKKDSTSGKFVGINDKKEVSKLKLKDHKHNVTESIVNISTTFIPITLVYSPEELVNVQKLEKDLEDKKKKFEATQIKNKQEMETDPKEWEVVEIKDPFESDEMNINKKAKLSLDELIKQKSGILSMQILEGTLSPSSAYLEILADDISYPVFTCMKSSQGKLNSETASIFIRDLNYSKLHLRVSKKHIAKDSDDVISETSYSTSKLLKQAYQEPTWLNFNGSKMKVRFLYAPSSVKLPNSESVKDTGYLNLKVISGHGLKAADRNGYSDPFINIYVNNKKVFKSAIKKKTLDPVWNEDARIPIFSRSKNHVVFNVLDWDRAGDNDDLGQATLDTSALEVGKTYNWNLDLNTQGSIKLQGSFSPEYIKPSFDIVKGGITDKPMKMASGAALATVGIAGTGIGAATGVATGGLKKGGHLLKSLGGNPMKRSKSSNGNETNGAKKSSEKKSFDRKPQSNLNSTSATPRASLDYDPSVPNTSYAPVQNGSPAVKQADSNSNSSNKKDTPSSNSRGHSRASSFARTLAPNGTYNGFITVVAAENIAKHVQIKVSLTQGGRLKHIYKTKSQKANNDGVALFDEECSFKASPEANLVLGAISHQRLSRDKDLGIVQINLGDPQIQQDGQISVKLGDGHLIVKINYGKDKNSQVPPVPELPQEYAQ</sequence>
<evidence type="ECO:0000256" key="8">
    <source>
        <dbReference type="ARBA" id="ARBA00022837"/>
    </source>
</evidence>
<keyword evidence="4" id="KW-0812">Transmembrane</keyword>
<feature type="compositionally biased region" description="Basic and acidic residues" evidence="13">
    <location>
        <begin position="1321"/>
        <end position="1332"/>
    </location>
</feature>
<feature type="compositionally biased region" description="Polar residues" evidence="13">
    <location>
        <begin position="1333"/>
        <end position="1343"/>
    </location>
</feature>
<feature type="compositionally biased region" description="Polar residues" evidence="13">
    <location>
        <begin position="75"/>
        <end position="88"/>
    </location>
</feature>
<evidence type="ECO:0000256" key="6">
    <source>
        <dbReference type="ARBA" id="ARBA00022737"/>
    </source>
</evidence>
<keyword evidence="10" id="KW-0445">Lipid transport</keyword>
<feature type="domain" description="C2" evidence="14">
    <location>
        <begin position="470"/>
        <end position="596"/>
    </location>
</feature>
<dbReference type="InterPro" id="IPR037756">
    <property type="entry name" value="C2D_Tricalbin"/>
</dbReference>
<evidence type="ECO:0000256" key="2">
    <source>
        <dbReference type="ARBA" id="ARBA00022448"/>
    </source>
</evidence>
<dbReference type="InterPro" id="IPR000008">
    <property type="entry name" value="C2_dom"/>
</dbReference>
<evidence type="ECO:0000256" key="9">
    <source>
        <dbReference type="ARBA" id="ARBA00022989"/>
    </source>
</evidence>
<dbReference type="CDD" id="cd04044">
    <property type="entry name" value="C2A_Tricalbin-like"/>
    <property type="match status" value="1"/>
</dbReference>
<feature type="compositionally biased region" description="Polar residues" evidence="13">
    <location>
        <begin position="1353"/>
        <end position="1365"/>
    </location>
</feature>
<keyword evidence="5" id="KW-0479">Metal-binding</keyword>
<evidence type="ECO:0000256" key="13">
    <source>
        <dbReference type="SAM" id="MobiDB-lite"/>
    </source>
</evidence>
<dbReference type="CDD" id="cd21678">
    <property type="entry name" value="SMP_TCB"/>
    <property type="match status" value="1"/>
</dbReference>
<dbReference type="CDD" id="cd04040">
    <property type="entry name" value="C2D_Tricalbin-like"/>
    <property type="match status" value="1"/>
</dbReference>
<evidence type="ECO:0000313" key="17">
    <source>
        <dbReference type="Proteomes" id="UP001161438"/>
    </source>
</evidence>
<accession>A0AA35IR71</accession>
<feature type="compositionally biased region" description="Acidic residues" evidence="13">
    <location>
        <begin position="633"/>
        <end position="648"/>
    </location>
</feature>
<dbReference type="GO" id="GO:0006869">
    <property type="term" value="P:lipid transport"/>
    <property type="evidence" value="ECO:0007669"/>
    <property type="project" value="UniProtKB-KW"/>
</dbReference>
<dbReference type="Proteomes" id="UP001161438">
    <property type="component" value="Chromosome 13"/>
</dbReference>
<feature type="region of interest" description="Disordered" evidence="13">
    <location>
        <begin position="622"/>
        <end position="652"/>
    </location>
</feature>
<keyword evidence="17" id="KW-1185">Reference proteome</keyword>
<dbReference type="CDD" id="cd04045">
    <property type="entry name" value="C2C_Tricalbin-like"/>
    <property type="match status" value="1"/>
</dbReference>
<dbReference type="InterPro" id="IPR052455">
    <property type="entry name" value="Tricalbin_domain"/>
</dbReference>
<dbReference type="GO" id="GO:0008289">
    <property type="term" value="F:lipid binding"/>
    <property type="evidence" value="ECO:0007669"/>
    <property type="project" value="UniProtKB-KW"/>
</dbReference>
<keyword evidence="3" id="KW-0597">Phosphoprotein</keyword>
<feature type="domain" description="SMP-LTD" evidence="15">
    <location>
        <begin position="272"/>
        <end position="479"/>
    </location>
</feature>
<dbReference type="GO" id="GO:0061817">
    <property type="term" value="P:endoplasmic reticulum-plasma membrane tethering"/>
    <property type="evidence" value="ECO:0007669"/>
    <property type="project" value="InterPro"/>
</dbReference>
<dbReference type="SMART" id="SM00239">
    <property type="entry name" value="C2"/>
    <property type="match status" value="5"/>
</dbReference>
<dbReference type="EMBL" id="OX365769">
    <property type="protein sequence ID" value="CAI4035412.1"/>
    <property type="molecule type" value="Genomic_DNA"/>
</dbReference>
<evidence type="ECO:0000256" key="1">
    <source>
        <dbReference type="ARBA" id="ARBA00004586"/>
    </source>
</evidence>
<feature type="domain" description="C2" evidence="14">
    <location>
        <begin position="638"/>
        <end position="755"/>
    </location>
</feature>
<feature type="compositionally biased region" description="Polar residues" evidence="13">
    <location>
        <begin position="33"/>
        <end position="48"/>
    </location>
</feature>
<keyword evidence="7" id="KW-0256">Endoplasmic reticulum</keyword>
<keyword evidence="9" id="KW-1133">Transmembrane helix</keyword>
<feature type="domain" description="C2" evidence="14">
    <location>
        <begin position="1108"/>
        <end position="1226"/>
    </location>
</feature>
<dbReference type="GO" id="GO:0046872">
    <property type="term" value="F:metal ion binding"/>
    <property type="evidence" value="ECO:0007669"/>
    <property type="project" value="UniProtKB-KW"/>
</dbReference>
<organism evidence="16 17">
    <name type="scientific">Saccharomyces mikatae IFO 1815</name>
    <dbReference type="NCBI Taxonomy" id="226126"/>
    <lineage>
        <taxon>Eukaryota</taxon>
        <taxon>Fungi</taxon>
        <taxon>Dikarya</taxon>
        <taxon>Ascomycota</taxon>
        <taxon>Saccharomycotina</taxon>
        <taxon>Saccharomycetes</taxon>
        <taxon>Saccharomycetales</taxon>
        <taxon>Saccharomycetaceae</taxon>
        <taxon>Saccharomyces</taxon>
    </lineage>
</organism>
<feature type="compositionally biased region" description="Low complexity" evidence="13">
    <location>
        <begin position="1372"/>
        <end position="1396"/>
    </location>
</feature>
<evidence type="ECO:0008006" key="18">
    <source>
        <dbReference type="Google" id="ProtNLM"/>
    </source>
</evidence>
<dbReference type="Pfam" id="PF24920">
    <property type="entry name" value="C2_TCB1"/>
    <property type="match status" value="1"/>
</dbReference>
<dbReference type="FunFam" id="2.60.40.150:FF:000301">
    <property type="entry name" value="Tcb3p"/>
    <property type="match status" value="1"/>
</dbReference>
<dbReference type="Gene3D" id="2.60.40.150">
    <property type="entry name" value="C2 domain"/>
    <property type="match status" value="4"/>
</dbReference>
<proteinExistence type="predicted"/>
<keyword evidence="6" id="KW-0677">Repeat</keyword>
<keyword evidence="12" id="KW-0472">Membrane</keyword>
<dbReference type="InterPro" id="IPR037762">
    <property type="entry name" value="C2C_Tricalbin"/>
</dbReference>
<feature type="compositionally biased region" description="Polar residues" evidence="13">
    <location>
        <begin position="99"/>
        <end position="113"/>
    </location>
</feature>
<keyword evidence="2" id="KW-0813">Transport</keyword>
<evidence type="ECO:0000256" key="5">
    <source>
        <dbReference type="ARBA" id="ARBA00022723"/>
    </source>
</evidence>
<feature type="domain" description="C2" evidence="14">
    <location>
        <begin position="1388"/>
        <end position="1506"/>
    </location>
</feature>
<dbReference type="PANTHER" id="PTHR46980:SF1">
    <property type="entry name" value="TRICALBIN-3"/>
    <property type="match status" value="1"/>
</dbReference>
<dbReference type="PIRSF" id="PIRSF037232">
    <property type="entry name" value="Tricalbin"/>
    <property type="match status" value="1"/>
</dbReference>
<keyword evidence="8" id="KW-0106">Calcium</keyword>
<feature type="compositionally biased region" description="Basic and acidic residues" evidence="13">
    <location>
        <begin position="622"/>
        <end position="631"/>
    </location>
</feature>
<feature type="region of interest" description="Disordered" evidence="13">
    <location>
        <begin position="99"/>
        <end position="118"/>
    </location>
</feature>
<evidence type="ECO:0000256" key="4">
    <source>
        <dbReference type="ARBA" id="ARBA00022692"/>
    </source>
</evidence>
<dbReference type="Pfam" id="PF00168">
    <property type="entry name" value="C2"/>
    <property type="match status" value="5"/>
</dbReference>
<dbReference type="GO" id="GO:0071944">
    <property type="term" value="C:cell periphery"/>
    <property type="evidence" value="ECO:0007669"/>
    <property type="project" value="UniProtKB-ARBA"/>
</dbReference>
<dbReference type="GeneID" id="80920286"/>
<dbReference type="InterPro" id="IPR056910">
    <property type="entry name" value="TCB1-3_C2"/>
</dbReference>